<evidence type="ECO:0000313" key="5">
    <source>
        <dbReference type="Proteomes" id="UP000318336"/>
    </source>
</evidence>
<dbReference type="Pfam" id="PF07885">
    <property type="entry name" value="Ion_trans_2"/>
    <property type="match status" value="1"/>
</dbReference>
<feature type="transmembrane region" description="Helical" evidence="2">
    <location>
        <begin position="80"/>
        <end position="99"/>
    </location>
</feature>
<feature type="region of interest" description="Disordered" evidence="1">
    <location>
        <begin position="245"/>
        <end position="273"/>
    </location>
</feature>
<evidence type="ECO:0000256" key="1">
    <source>
        <dbReference type="SAM" id="MobiDB-lite"/>
    </source>
</evidence>
<feature type="transmembrane region" description="Helical" evidence="2">
    <location>
        <begin position="216"/>
        <end position="237"/>
    </location>
</feature>
<reference evidence="4 5" key="1">
    <citation type="submission" date="2019-06" db="EMBL/GenBank/DDBJ databases">
        <title>Sequencing the genomes of 1000 actinobacteria strains.</title>
        <authorList>
            <person name="Klenk H.-P."/>
        </authorList>
    </citation>
    <scope>NUCLEOTIDE SEQUENCE [LARGE SCALE GENOMIC DNA]</scope>
    <source>
        <strain evidence="4 5">DSM 24617</strain>
    </source>
</reference>
<comment type="caution">
    <text evidence="4">The sequence shown here is derived from an EMBL/GenBank/DDBJ whole genome shotgun (WGS) entry which is preliminary data.</text>
</comment>
<feature type="transmembrane region" description="Helical" evidence="2">
    <location>
        <begin position="141"/>
        <end position="165"/>
    </location>
</feature>
<evidence type="ECO:0000256" key="2">
    <source>
        <dbReference type="SAM" id="Phobius"/>
    </source>
</evidence>
<gene>
    <name evidence="4" type="ORF">FB554_0822</name>
</gene>
<keyword evidence="2" id="KW-0472">Membrane</keyword>
<dbReference type="SUPFAM" id="SSF81324">
    <property type="entry name" value="Voltage-gated potassium channels"/>
    <property type="match status" value="1"/>
</dbReference>
<accession>A0A542XA59</accession>
<dbReference type="InterPro" id="IPR013099">
    <property type="entry name" value="K_chnl_dom"/>
</dbReference>
<keyword evidence="2" id="KW-0812">Transmembrane</keyword>
<feature type="transmembrane region" description="Helical" evidence="2">
    <location>
        <begin position="177"/>
        <end position="196"/>
    </location>
</feature>
<feature type="domain" description="Potassium channel" evidence="3">
    <location>
        <begin position="160"/>
        <end position="230"/>
    </location>
</feature>
<evidence type="ECO:0000259" key="3">
    <source>
        <dbReference type="Pfam" id="PF07885"/>
    </source>
</evidence>
<feature type="transmembrane region" description="Helical" evidence="2">
    <location>
        <begin position="111"/>
        <end position="129"/>
    </location>
</feature>
<feature type="transmembrane region" description="Helical" evidence="2">
    <location>
        <begin position="55"/>
        <end position="74"/>
    </location>
</feature>
<feature type="transmembrane region" description="Helical" evidence="2">
    <location>
        <begin position="28"/>
        <end position="48"/>
    </location>
</feature>
<evidence type="ECO:0000313" key="4">
    <source>
        <dbReference type="EMBL" id="TQL32690.1"/>
    </source>
</evidence>
<organism evidence="4 5">
    <name type="scientific">Barrientosiimonas humi</name>
    <dbReference type="NCBI Taxonomy" id="999931"/>
    <lineage>
        <taxon>Bacteria</taxon>
        <taxon>Bacillati</taxon>
        <taxon>Actinomycetota</taxon>
        <taxon>Actinomycetes</taxon>
        <taxon>Micrococcales</taxon>
        <taxon>Dermacoccaceae</taxon>
        <taxon>Barrientosiimonas</taxon>
    </lineage>
</organism>
<dbReference type="Proteomes" id="UP000318336">
    <property type="component" value="Unassembled WGS sequence"/>
</dbReference>
<proteinExistence type="predicted"/>
<dbReference type="RefSeq" id="WP_236022257.1">
    <property type="nucleotide sequence ID" value="NZ_CAJTBP010000001.1"/>
</dbReference>
<dbReference type="Gene3D" id="1.10.287.70">
    <property type="match status" value="1"/>
</dbReference>
<name>A0A542XA59_9MICO</name>
<dbReference type="EMBL" id="VFOK01000001">
    <property type="protein sequence ID" value="TQL32690.1"/>
    <property type="molecule type" value="Genomic_DNA"/>
</dbReference>
<keyword evidence="5" id="KW-1185">Reference proteome</keyword>
<feature type="compositionally biased region" description="Basic and acidic residues" evidence="1">
    <location>
        <begin position="255"/>
        <end position="266"/>
    </location>
</feature>
<protein>
    <submittedName>
        <fullName evidence="4">Ion channel</fullName>
    </submittedName>
</protein>
<sequence>MGADPARPLRTGCTAAGGPRPRWQRWRYYPNAVLLGAQLLGILVYPFTDSELGRAVFSLFQLGVLVIAVGAVRATPALNWVSWVFGVPAAVLTLVEVVVRDNNTISLLSNVTHAAFYFYLAYALVRYMFADRHVSTDEMFATGSCFTVVAWAFAYLYGAVQNVWGPEQFSHAGDGPLTWMQMLFLSFTTMTGTGLSDISPVGGQARSIVMLEQLAGLNYVALVVARLLAMTMARFHAEGDADVRRWRGDAGTPPRSDRATDTRTDTDTETDEA</sequence>
<dbReference type="AlphaFoldDB" id="A0A542XA59"/>
<keyword evidence="2" id="KW-1133">Transmembrane helix</keyword>